<evidence type="ECO:0000313" key="1">
    <source>
        <dbReference type="EMBL" id="KAJ6645257.1"/>
    </source>
</evidence>
<dbReference type="Proteomes" id="UP001151699">
    <property type="component" value="Chromosome A"/>
</dbReference>
<comment type="caution">
    <text evidence="1">The sequence shown here is derived from an EMBL/GenBank/DDBJ whole genome shotgun (WGS) entry which is preliminary data.</text>
</comment>
<reference evidence="1" key="1">
    <citation type="submission" date="2022-07" db="EMBL/GenBank/DDBJ databases">
        <authorList>
            <person name="Trinca V."/>
            <person name="Uliana J.V.C."/>
            <person name="Torres T.T."/>
            <person name="Ward R.J."/>
            <person name="Monesi N."/>
        </authorList>
    </citation>
    <scope>NUCLEOTIDE SEQUENCE</scope>
    <source>
        <strain evidence="1">HSMRA1968</strain>
        <tissue evidence="1">Whole embryos</tissue>
    </source>
</reference>
<sequence length="17" mass="1973">MVLIDMKQKRSSTHGNQ</sequence>
<dbReference type="AlphaFoldDB" id="A0A9Q0N7L1"/>
<protein>
    <submittedName>
        <fullName evidence="1">Uncharacterized protein</fullName>
    </submittedName>
</protein>
<evidence type="ECO:0000313" key="2">
    <source>
        <dbReference type="Proteomes" id="UP001151699"/>
    </source>
</evidence>
<dbReference type="EMBL" id="WJQU01000001">
    <property type="protein sequence ID" value="KAJ6645257.1"/>
    <property type="molecule type" value="Genomic_DNA"/>
</dbReference>
<name>A0A9Q0N7L1_9DIPT</name>
<gene>
    <name evidence="1" type="ORF">Bhyg_00461</name>
</gene>
<proteinExistence type="predicted"/>
<keyword evidence="2" id="KW-1185">Reference proteome</keyword>
<organism evidence="1 2">
    <name type="scientific">Pseudolycoriella hygida</name>
    <dbReference type="NCBI Taxonomy" id="35572"/>
    <lineage>
        <taxon>Eukaryota</taxon>
        <taxon>Metazoa</taxon>
        <taxon>Ecdysozoa</taxon>
        <taxon>Arthropoda</taxon>
        <taxon>Hexapoda</taxon>
        <taxon>Insecta</taxon>
        <taxon>Pterygota</taxon>
        <taxon>Neoptera</taxon>
        <taxon>Endopterygota</taxon>
        <taxon>Diptera</taxon>
        <taxon>Nematocera</taxon>
        <taxon>Sciaroidea</taxon>
        <taxon>Sciaridae</taxon>
        <taxon>Pseudolycoriella</taxon>
    </lineage>
</organism>
<accession>A0A9Q0N7L1</accession>